<feature type="region of interest" description="Disordered" evidence="1">
    <location>
        <begin position="1"/>
        <end position="42"/>
    </location>
</feature>
<dbReference type="EMBL" id="HE613254">
    <property type="protein sequence ID" value="CCE66604.1"/>
    <property type="molecule type" value="Genomic_DNA"/>
</dbReference>
<accession>G8C2Q6</accession>
<name>G8C2Q6_9MOLU</name>
<feature type="compositionally biased region" description="Polar residues" evidence="1">
    <location>
        <begin position="15"/>
        <end position="42"/>
    </location>
</feature>
<sequence>MLGGGATKLKDQTQQEDPSTNSNGSEDSPTDTESLNFQDLLSKINDNVGTDTQWQNQLSPILQQGSSSQSRYTIISQDLESCKTSSSQQEDSFCYLELRDNTNSSYKLRIGPSNVISFKKDSNNAQIKHYRDQTWIHAESVNWENLTTYKDENKKNEWHRASSEI</sequence>
<protein>
    <submittedName>
        <fullName evidence="2">Uncharacterized protein</fullName>
    </submittedName>
</protein>
<evidence type="ECO:0000313" key="2">
    <source>
        <dbReference type="EMBL" id="CCE66604.1"/>
    </source>
</evidence>
<organism evidence="2">
    <name type="scientific">Candidatus Mycoplasma haematominutum 'Birmingham 1'</name>
    <dbReference type="NCBI Taxonomy" id="1116213"/>
    <lineage>
        <taxon>Bacteria</taxon>
        <taxon>Bacillati</taxon>
        <taxon>Mycoplasmatota</taxon>
        <taxon>Mollicutes</taxon>
        <taxon>Mycoplasmataceae</taxon>
        <taxon>Mycoplasma</taxon>
    </lineage>
</organism>
<dbReference type="KEGG" id="mhb:MHM_00860"/>
<dbReference type="HOGENOM" id="CLU_1607847_0_0_14"/>
<gene>
    <name evidence="2" type="ORF">MHM_00860</name>
</gene>
<evidence type="ECO:0000256" key="1">
    <source>
        <dbReference type="SAM" id="MobiDB-lite"/>
    </source>
</evidence>
<reference evidence="2" key="1">
    <citation type="submission" date="2011-11" db="EMBL/GenBank/DDBJ databases">
        <title>Complete genome sequence of Candidatus Mycoplasma haemominutum.</title>
        <authorList>
            <person name="Barker E.N."/>
            <person name="Darby A.C."/>
            <person name="Helps C.R."/>
            <person name="Peters I.R."/>
            <person name="Hughes M.A."/>
            <person name="Radford A.D."/>
            <person name="Novacco M."/>
            <person name="Boretti F."/>
            <person name="Hofmann-Lehmann R."/>
            <person name="Tasker S."/>
        </authorList>
    </citation>
    <scope>NUCLEOTIDE SEQUENCE</scope>
    <source>
        <strain evidence="2">Birmingham 1</strain>
    </source>
</reference>
<dbReference type="AlphaFoldDB" id="G8C2Q6"/>
<proteinExistence type="predicted"/>
<reference evidence="2" key="2">
    <citation type="submission" date="2011-11" db="EMBL/GenBank/DDBJ databases">
        <authorList>
            <person name="Barker E."/>
        </authorList>
    </citation>
    <scope>NUCLEOTIDE SEQUENCE</scope>
    <source>
        <strain evidence="2">Birmingham 1</strain>
    </source>
</reference>
<dbReference type="RefSeq" id="WP_015511469.1">
    <property type="nucleotide sequence ID" value="NC_021007.1"/>
</dbReference>